<dbReference type="EMBL" id="CP022386">
    <property type="protein sequence ID" value="ATA87800.1"/>
    <property type="molecule type" value="Genomic_DNA"/>
</dbReference>
<dbReference type="GO" id="GO:0005829">
    <property type="term" value="C:cytosol"/>
    <property type="evidence" value="ECO:0007669"/>
    <property type="project" value="TreeGrafter"/>
</dbReference>
<proteinExistence type="inferred from homology"/>
<dbReference type="InterPro" id="IPR028989">
    <property type="entry name" value="RimP_N"/>
</dbReference>
<dbReference type="PANTHER" id="PTHR33867:SF1">
    <property type="entry name" value="RIBOSOME MATURATION FACTOR RIMP"/>
    <property type="match status" value="1"/>
</dbReference>
<evidence type="ECO:0000259" key="4">
    <source>
        <dbReference type="Pfam" id="PF02576"/>
    </source>
</evidence>
<dbReference type="RefSeq" id="WP_095910999.1">
    <property type="nucleotide sequence ID" value="NZ_CP022386.1"/>
</dbReference>
<organism evidence="5 6">
    <name type="scientific">Capnocytophaga gingivalis</name>
    <dbReference type="NCBI Taxonomy" id="1017"/>
    <lineage>
        <taxon>Bacteria</taxon>
        <taxon>Pseudomonadati</taxon>
        <taxon>Bacteroidota</taxon>
        <taxon>Flavobacteriia</taxon>
        <taxon>Flavobacteriales</taxon>
        <taxon>Flavobacteriaceae</taxon>
        <taxon>Capnocytophaga</taxon>
    </lineage>
</organism>
<dbReference type="AlphaFoldDB" id="A0A250FRR0"/>
<dbReference type="GeneID" id="84809272"/>
<dbReference type="InterPro" id="IPR003728">
    <property type="entry name" value="Ribosome_maturation_RimP"/>
</dbReference>
<evidence type="ECO:0000313" key="6">
    <source>
        <dbReference type="Proteomes" id="UP000217250"/>
    </source>
</evidence>
<dbReference type="PANTHER" id="PTHR33867">
    <property type="entry name" value="RIBOSOME MATURATION FACTOR RIMP"/>
    <property type="match status" value="1"/>
</dbReference>
<protein>
    <recommendedName>
        <fullName evidence="3">Ribosome maturation factor RimP</fullName>
    </recommendedName>
</protein>
<comment type="subcellular location">
    <subcellularLocation>
        <location evidence="3">Cytoplasm</location>
    </subcellularLocation>
</comment>
<dbReference type="GO" id="GO:0000028">
    <property type="term" value="P:ribosomal small subunit assembly"/>
    <property type="evidence" value="ECO:0007669"/>
    <property type="project" value="TreeGrafter"/>
</dbReference>
<evidence type="ECO:0000256" key="1">
    <source>
        <dbReference type="ARBA" id="ARBA00022490"/>
    </source>
</evidence>
<evidence type="ECO:0000256" key="3">
    <source>
        <dbReference type="HAMAP-Rule" id="MF_01077"/>
    </source>
</evidence>
<dbReference type="Proteomes" id="UP000217250">
    <property type="component" value="Chromosome"/>
</dbReference>
<name>A0A250FRR0_9FLAO</name>
<dbReference type="GO" id="GO:0006412">
    <property type="term" value="P:translation"/>
    <property type="evidence" value="ECO:0007669"/>
    <property type="project" value="TreeGrafter"/>
</dbReference>
<evidence type="ECO:0000313" key="5">
    <source>
        <dbReference type="EMBL" id="ATA87800.1"/>
    </source>
</evidence>
<dbReference type="InterPro" id="IPR028998">
    <property type="entry name" value="RimP_C"/>
</dbReference>
<feature type="domain" description="Ribosome maturation factor RimP N-terminal" evidence="4">
    <location>
        <begin position="14"/>
        <end position="76"/>
    </location>
</feature>
<dbReference type="CDD" id="cd01734">
    <property type="entry name" value="YlxS_C"/>
    <property type="match status" value="1"/>
</dbReference>
<dbReference type="Pfam" id="PF02576">
    <property type="entry name" value="RimP_N"/>
    <property type="match status" value="1"/>
</dbReference>
<dbReference type="Gene3D" id="3.30.300.70">
    <property type="entry name" value="RimP-like superfamily, N-terminal"/>
    <property type="match status" value="1"/>
</dbReference>
<dbReference type="SUPFAM" id="SSF75420">
    <property type="entry name" value="YhbC-like, N-terminal domain"/>
    <property type="match status" value="1"/>
</dbReference>
<dbReference type="InterPro" id="IPR035956">
    <property type="entry name" value="RimP_N_sf"/>
</dbReference>
<dbReference type="KEGG" id="cgh:CGC50_12070"/>
<dbReference type="NCBIfam" id="NF002531">
    <property type="entry name" value="PRK02001.1"/>
    <property type="match status" value="1"/>
</dbReference>
<keyword evidence="1 3" id="KW-0963">Cytoplasm</keyword>
<gene>
    <name evidence="3" type="primary">rimP</name>
    <name evidence="5" type="ORF">CGC50_12070</name>
</gene>
<comment type="similarity">
    <text evidence="3">Belongs to the RimP family.</text>
</comment>
<reference evidence="6" key="1">
    <citation type="submission" date="2017-06" db="EMBL/GenBank/DDBJ databases">
        <title>Capnocytophaga spp. assemblies.</title>
        <authorList>
            <person name="Gulvik C.A."/>
        </authorList>
    </citation>
    <scope>NUCLEOTIDE SEQUENCE [LARGE SCALE GENOMIC DNA]</scope>
    <source>
        <strain evidence="6">H1496</strain>
    </source>
</reference>
<dbReference type="OrthoDB" id="9789702at2"/>
<evidence type="ECO:0000256" key="2">
    <source>
        <dbReference type="ARBA" id="ARBA00022517"/>
    </source>
</evidence>
<accession>A0A250FRR0</accession>
<keyword evidence="2 3" id="KW-0690">Ribosome biogenesis</keyword>
<sequence length="154" mass="17303">MNLKEKVKELIDKHLEENPSLFLIEYSIGKDNLIKVIVDGDHGVNIDDCVALSRAIEHNLDREEEDFSLEVSSCGIFAPLTQERQYTKNIGREVEVKTATATHIGVIQEVSDGKITLQVTSRQPKPQGKGKITVTEQFSLPIEEIKEATLKIKF</sequence>
<dbReference type="HAMAP" id="MF_01077">
    <property type="entry name" value="RimP"/>
    <property type="match status" value="1"/>
</dbReference>
<comment type="function">
    <text evidence="3">Required for maturation of 30S ribosomal subunits.</text>
</comment>